<sequence length="396" mass="42409">MDANPPGVPVASSGSAPRKGTTKPYDPNRFYCPFPGCNRSFAELWRLKVHYRAPPDVRGSGKERGHGAELAGCPKCGMELKPGKHHVGCFGGRGGSRQGRRKGNQPSKGDLTQLTSQLGDLLPGNDSRKKARTGMPPVLGKQPAPEAPLQQPTIQWQSMYPCAPATAVHMPTTASVVPSGPFFMDFSQFSTPIADSAAFGRPLAQVAEPVSEERNTFSSYVCGNAGETPVMATANFAYDPAFWQQLHAQHGQHPVVTHCGALAPNQKEELLQGLQEDQVVDMGSIFDVQSVFDSMHNSGLPGNTQGHLPDTVEKIGCLGAADDLTARDRGRNPWQPEHFGMRDRHASVYPGVRIGHQPSETGDLAAANDVLFTVPGAMEPMAFALSDINAHKDVSG</sequence>
<dbReference type="EMBL" id="CAJHUC010001578">
    <property type="protein sequence ID" value="CAD7701593.1"/>
    <property type="molecule type" value="Genomic_DNA"/>
</dbReference>
<gene>
    <name evidence="2" type="ORF">OSTQU699_LOCUS6950</name>
</gene>
<feature type="compositionally biased region" description="Polar residues" evidence="1">
    <location>
        <begin position="104"/>
        <end position="118"/>
    </location>
</feature>
<evidence type="ECO:0000313" key="2">
    <source>
        <dbReference type="EMBL" id="CAD7701593.1"/>
    </source>
</evidence>
<proteinExistence type="predicted"/>
<evidence type="ECO:0008006" key="4">
    <source>
        <dbReference type="Google" id="ProtNLM"/>
    </source>
</evidence>
<keyword evidence="3" id="KW-1185">Reference proteome</keyword>
<dbReference type="OrthoDB" id="514817at2759"/>
<protein>
    <recommendedName>
        <fullName evidence="4">C2H2-type domain-containing protein</fullName>
    </recommendedName>
</protein>
<dbReference type="AlphaFoldDB" id="A0A8S1J778"/>
<dbReference type="Proteomes" id="UP000708148">
    <property type="component" value="Unassembled WGS sequence"/>
</dbReference>
<organism evidence="2 3">
    <name type="scientific">Ostreobium quekettii</name>
    <dbReference type="NCBI Taxonomy" id="121088"/>
    <lineage>
        <taxon>Eukaryota</taxon>
        <taxon>Viridiplantae</taxon>
        <taxon>Chlorophyta</taxon>
        <taxon>core chlorophytes</taxon>
        <taxon>Ulvophyceae</taxon>
        <taxon>TCBD clade</taxon>
        <taxon>Bryopsidales</taxon>
        <taxon>Ostreobineae</taxon>
        <taxon>Ostreobiaceae</taxon>
        <taxon>Ostreobium</taxon>
    </lineage>
</organism>
<dbReference type="Gene3D" id="3.30.160.60">
    <property type="entry name" value="Classic Zinc Finger"/>
    <property type="match status" value="1"/>
</dbReference>
<reference evidence="2" key="1">
    <citation type="submission" date="2020-12" db="EMBL/GenBank/DDBJ databases">
        <authorList>
            <person name="Iha C."/>
        </authorList>
    </citation>
    <scope>NUCLEOTIDE SEQUENCE</scope>
</reference>
<name>A0A8S1J778_9CHLO</name>
<evidence type="ECO:0000313" key="3">
    <source>
        <dbReference type="Proteomes" id="UP000708148"/>
    </source>
</evidence>
<feature type="region of interest" description="Disordered" evidence="1">
    <location>
        <begin position="1"/>
        <end position="26"/>
    </location>
</feature>
<feature type="region of interest" description="Disordered" evidence="1">
    <location>
        <begin position="89"/>
        <end position="150"/>
    </location>
</feature>
<accession>A0A8S1J778</accession>
<comment type="caution">
    <text evidence="2">The sequence shown here is derived from an EMBL/GenBank/DDBJ whole genome shotgun (WGS) entry which is preliminary data.</text>
</comment>
<evidence type="ECO:0000256" key="1">
    <source>
        <dbReference type="SAM" id="MobiDB-lite"/>
    </source>
</evidence>